<gene>
    <name evidence="4" type="ORF">DFJ64_2950</name>
</gene>
<dbReference type="OrthoDB" id="9801810at2"/>
<keyword evidence="5" id="KW-1185">Reference proteome</keyword>
<dbReference type="Gene3D" id="3.90.550.10">
    <property type="entry name" value="Spore Coat Polysaccharide Biosynthesis Protein SpsA, Chain A"/>
    <property type="match status" value="1"/>
</dbReference>
<proteinExistence type="predicted"/>
<dbReference type="PANTHER" id="PTHR43584">
    <property type="entry name" value="NUCLEOTIDYL TRANSFERASE"/>
    <property type="match status" value="1"/>
</dbReference>
<evidence type="ECO:0000313" key="5">
    <source>
        <dbReference type="Proteomes" id="UP000256485"/>
    </source>
</evidence>
<accession>A0A3D9V885</accession>
<dbReference type="PANTHER" id="PTHR43584:SF5">
    <property type="entry name" value="PROTEIN LICC"/>
    <property type="match status" value="1"/>
</dbReference>
<evidence type="ECO:0000313" key="4">
    <source>
        <dbReference type="EMBL" id="REF37506.1"/>
    </source>
</evidence>
<dbReference type="EMBL" id="QTUC01000001">
    <property type="protein sequence ID" value="REF37506.1"/>
    <property type="molecule type" value="Genomic_DNA"/>
</dbReference>
<dbReference type="SUPFAM" id="SSF53448">
    <property type="entry name" value="Nucleotide-diphospho-sugar transferases"/>
    <property type="match status" value="1"/>
</dbReference>
<organism evidence="4 5">
    <name type="scientific">Thermasporomyces composti</name>
    <dbReference type="NCBI Taxonomy" id="696763"/>
    <lineage>
        <taxon>Bacteria</taxon>
        <taxon>Bacillati</taxon>
        <taxon>Actinomycetota</taxon>
        <taxon>Actinomycetes</taxon>
        <taxon>Propionibacteriales</taxon>
        <taxon>Nocardioidaceae</taxon>
        <taxon>Thermasporomyces</taxon>
    </lineage>
</organism>
<dbReference type="GO" id="GO:0016779">
    <property type="term" value="F:nucleotidyltransferase activity"/>
    <property type="evidence" value="ECO:0007669"/>
    <property type="project" value="UniProtKB-KW"/>
</dbReference>
<sequence>MIGLVLAAGTGRRLRPYTDTLPKALVPLPAHGDGEPLTPLDVILANFAASGVTDVAVVVGYAADAVRSRRRRLERRHGVTLDLIPNDRALTWNNCYSLWCARDHLYREDVLLANGDTVHPVSVERLLLGDDPPVLADDSPTLEHTPGRSSPLLLAVDTVKSLGAEEMKLAWTEDEGVTRISKSLDPEKAYGEYIGVALVPASVGPALVEALEVTWRRDPHLYYEDAFQELIDREAAWIDVRPIGDVPWIEIDDHADLARAAEVMAALIGHRASVRAGIASRASEEPGCRS</sequence>
<dbReference type="CDD" id="cd02523">
    <property type="entry name" value="PC_cytidylyltransferase"/>
    <property type="match status" value="1"/>
</dbReference>
<keyword evidence="2" id="KW-0548">Nucleotidyltransferase</keyword>
<evidence type="ECO:0000259" key="3">
    <source>
        <dbReference type="Pfam" id="PF12804"/>
    </source>
</evidence>
<dbReference type="GO" id="GO:0016301">
    <property type="term" value="F:kinase activity"/>
    <property type="evidence" value="ECO:0007669"/>
    <property type="project" value="UniProtKB-KW"/>
</dbReference>
<dbReference type="InterPro" id="IPR029044">
    <property type="entry name" value="Nucleotide-diphossugar_trans"/>
</dbReference>
<reference evidence="4 5" key="1">
    <citation type="submission" date="2018-08" db="EMBL/GenBank/DDBJ databases">
        <title>Sequencing the genomes of 1000 actinobacteria strains.</title>
        <authorList>
            <person name="Klenk H.-P."/>
        </authorList>
    </citation>
    <scope>NUCLEOTIDE SEQUENCE [LARGE SCALE GENOMIC DNA]</scope>
    <source>
        <strain evidence="4 5">DSM 22891</strain>
    </source>
</reference>
<comment type="caution">
    <text evidence="4">The sequence shown here is derived from an EMBL/GenBank/DDBJ whole genome shotgun (WGS) entry which is preliminary data.</text>
</comment>
<keyword evidence="1" id="KW-0808">Transferase</keyword>
<dbReference type="Pfam" id="PF12804">
    <property type="entry name" value="NTP_transf_3"/>
    <property type="match status" value="1"/>
</dbReference>
<keyword evidence="4" id="KW-0418">Kinase</keyword>
<protein>
    <submittedName>
        <fullName evidence="4">Choline kinase</fullName>
    </submittedName>
</protein>
<dbReference type="RefSeq" id="WP_115850956.1">
    <property type="nucleotide sequence ID" value="NZ_QTUC01000001.1"/>
</dbReference>
<evidence type="ECO:0000256" key="2">
    <source>
        <dbReference type="ARBA" id="ARBA00022695"/>
    </source>
</evidence>
<evidence type="ECO:0000256" key="1">
    <source>
        <dbReference type="ARBA" id="ARBA00022679"/>
    </source>
</evidence>
<dbReference type="InterPro" id="IPR050065">
    <property type="entry name" value="GlmU-like"/>
</dbReference>
<dbReference type="Proteomes" id="UP000256485">
    <property type="component" value="Unassembled WGS sequence"/>
</dbReference>
<dbReference type="AlphaFoldDB" id="A0A3D9V885"/>
<feature type="domain" description="MobA-like NTP transferase" evidence="3">
    <location>
        <begin position="3"/>
        <end position="129"/>
    </location>
</feature>
<name>A0A3D9V885_THECX</name>
<dbReference type="InterPro" id="IPR025877">
    <property type="entry name" value="MobA-like_NTP_Trfase"/>
</dbReference>